<accession>A0A378LT32</accession>
<proteinExistence type="predicted"/>
<keyword evidence="2" id="KW-1185">Reference proteome</keyword>
<evidence type="ECO:0000313" key="2">
    <source>
        <dbReference type="Proteomes" id="UP000255297"/>
    </source>
</evidence>
<evidence type="ECO:0000313" key="1">
    <source>
        <dbReference type="EMBL" id="STY30227.1"/>
    </source>
</evidence>
<name>A0A378LT32_9GAMM</name>
<sequence length="32" mass="3824">MTNLNRRRHMNLLIQARRQKLFSITKNVGNAK</sequence>
<dbReference type="Proteomes" id="UP000255297">
    <property type="component" value="Unassembled WGS sequence"/>
</dbReference>
<organism evidence="1 2">
    <name type="scientific">Legionella wadsworthii</name>
    <dbReference type="NCBI Taxonomy" id="28088"/>
    <lineage>
        <taxon>Bacteria</taxon>
        <taxon>Pseudomonadati</taxon>
        <taxon>Pseudomonadota</taxon>
        <taxon>Gammaproteobacteria</taxon>
        <taxon>Legionellales</taxon>
        <taxon>Legionellaceae</taxon>
        <taxon>Legionella</taxon>
    </lineage>
</organism>
<protein>
    <submittedName>
        <fullName evidence="1">Uncharacterized protein</fullName>
    </submittedName>
</protein>
<reference evidence="1 2" key="1">
    <citation type="submission" date="2018-06" db="EMBL/GenBank/DDBJ databases">
        <authorList>
            <consortium name="Pathogen Informatics"/>
            <person name="Doyle S."/>
        </authorList>
    </citation>
    <scope>NUCLEOTIDE SEQUENCE [LARGE SCALE GENOMIC DNA]</scope>
    <source>
        <strain evidence="1 2">NCTC11532</strain>
    </source>
</reference>
<dbReference type="AlphaFoldDB" id="A0A378LT32"/>
<dbReference type="STRING" id="1122170.GCA_000701265_00185"/>
<dbReference type="EMBL" id="UGPB01000001">
    <property type="protein sequence ID" value="STY30227.1"/>
    <property type="molecule type" value="Genomic_DNA"/>
</dbReference>
<gene>
    <name evidence="1" type="ORF">NCTC11532_02301</name>
</gene>